<dbReference type="SUPFAM" id="SSF103473">
    <property type="entry name" value="MFS general substrate transporter"/>
    <property type="match status" value="1"/>
</dbReference>
<reference evidence="10 11" key="1">
    <citation type="submission" date="2025-04" db="UniProtKB">
        <authorList>
            <consortium name="RefSeq"/>
        </authorList>
    </citation>
    <scope>IDENTIFICATION</scope>
</reference>
<dbReference type="AlphaFoldDB" id="A0A1U8AQT5"/>
<comment type="similarity">
    <text evidence="2 6">Belongs to the major facilitator superfamily. Sugar transporter (TC 2.A.1.1) family.</text>
</comment>
<keyword evidence="10 11" id="KW-0762">Sugar transport</keyword>
<evidence type="ECO:0000256" key="5">
    <source>
        <dbReference type="ARBA" id="ARBA00023136"/>
    </source>
</evidence>
<feature type="transmembrane region" description="Helical" evidence="7">
    <location>
        <begin position="145"/>
        <end position="165"/>
    </location>
</feature>
<comment type="subcellular location">
    <subcellularLocation>
        <location evidence="1">Membrane</location>
        <topology evidence="1">Multi-pass membrane protein</topology>
    </subcellularLocation>
</comment>
<evidence type="ECO:0000313" key="9">
    <source>
        <dbReference type="Proteomes" id="UP000189703"/>
    </source>
</evidence>
<keyword evidence="4 7" id="KW-1133">Transmembrane helix</keyword>
<feature type="transmembrane region" description="Helical" evidence="7">
    <location>
        <begin position="345"/>
        <end position="369"/>
    </location>
</feature>
<evidence type="ECO:0000256" key="6">
    <source>
        <dbReference type="RuleBase" id="RU003346"/>
    </source>
</evidence>
<dbReference type="OMA" id="TWVNMMV"/>
<gene>
    <name evidence="10 11" type="primary">LOC104602907</name>
</gene>
<dbReference type="OrthoDB" id="6612291at2759"/>
<dbReference type="InterPro" id="IPR005828">
    <property type="entry name" value="MFS_sugar_transport-like"/>
</dbReference>
<feature type="transmembrane region" description="Helical" evidence="7">
    <location>
        <begin position="409"/>
        <end position="429"/>
    </location>
</feature>
<accession>A0A1U8AQT5</accession>
<evidence type="ECO:0000313" key="10">
    <source>
        <dbReference type="RefSeq" id="XP_010265070.1"/>
    </source>
</evidence>
<dbReference type="PRINTS" id="PR00171">
    <property type="entry name" value="SUGRTRNSPORT"/>
</dbReference>
<dbReference type="NCBIfam" id="TIGR00879">
    <property type="entry name" value="SP"/>
    <property type="match status" value="1"/>
</dbReference>
<feature type="transmembrane region" description="Helical" evidence="7">
    <location>
        <begin position="201"/>
        <end position="222"/>
    </location>
</feature>
<dbReference type="PANTHER" id="PTHR48022">
    <property type="entry name" value="PLASTIDIC GLUCOSE TRANSPORTER 4"/>
    <property type="match status" value="1"/>
</dbReference>
<feature type="domain" description="Major facilitator superfamily (MFS) profile" evidence="8">
    <location>
        <begin position="108"/>
        <end position="531"/>
    </location>
</feature>
<dbReference type="GO" id="GO:0005351">
    <property type="term" value="F:carbohydrate:proton symporter activity"/>
    <property type="evidence" value="ECO:0000318"/>
    <property type="project" value="GO_Central"/>
</dbReference>
<dbReference type="RefSeq" id="XP_010265070.1">
    <property type="nucleotide sequence ID" value="XM_010266768.2"/>
</dbReference>
<dbReference type="InterPro" id="IPR020846">
    <property type="entry name" value="MFS_dom"/>
</dbReference>
<dbReference type="Pfam" id="PF00083">
    <property type="entry name" value="Sugar_tr"/>
    <property type="match status" value="1"/>
</dbReference>
<dbReference type="FunFam" id="1.20.1250.20:FF:000152">
    <property type="entry name" value="Plastidic glucose transporter 4"/>
    <property type="match status" value="1"/>
</dbReference>
<dbReference type="Proteomes" id="UP000189703">
    <property type="component" value="Unplaced"/>
</dbReference>
<dbReference type="InterPro" id="IPR003663">
    <property type="entry name" value="Sugar/inositol_transpt"/>
</dbReference>
<dbReference type="GO" id="GO:0008643">
    <property type="term" value="P:carbohydrate transport"/>
    <property type="evidence" value="ECO:0000318"/>
    <property type="project" value="GO_Central"/>
</dbReference>
<dbReference type="Gene3D" id="1.20.1250.20">
    <property type="entry name" value="MFS general substrate transporter like domains"/>
    <property type="match status" value="1"/>
</dbReference>
<evidence type="ECO:0000259" key="8">
    <source>
        <dbReference type="PROSITE" id="PS50850"/>
    </source>
</evidence>
<proteinExistence type="inferred from homology"/>
<evidence type="ECO:0000256" key="4">
    <source>
        <dbReference type="ARBA" id="ARBA00022989"/>
    </source>
</evidence>
<dbReference type="PROSITE" id="PS50850">
    <property type="entry name" value="MFS"/>
    <property type="match status" value="1"/>
</dbReference>
<keyword evidence="6" id="KW-0813">Transport</keyword>
<dbReference type="InterPro" id="IPR005829">
    <property type="entry name" value="Sugar_transporter_CS"/>
</dbReference>
<keyword evidence="3 7" id="KW-0812">Transmembrane</keyword>
<keyword evidence="9" id="KW-1185">Reference proteome</keyword>
<protein>
    <submittedName>
        <fullName evidence="10 11">Plastidic glucose transporter 4</fullName>
    </submittedName>
</protein>
<dbReference type="PROSITE" id="PS00217">
    <property type="entry name" value="SUGAR_TRANSPORT_2"/>
    <property type="match status" value="1"/>
</dbReference>
<evidence type="ECO:0000313" key="11">
    <source>
        <dbReference type="RefSeq" id="XP_010265071.1"/>
    </source>
</evidence>
<dbReference type="RefSeq" id="XP_010265071.1">
    <property type="nucleotide sequence ID" value="XM_010266769.1"/>
</dbReference>
<evidence type="ECO:0000256" key="2">
    <source>
        <dbReference type="ARBA" id="ARBA00010992"/>
    </source>
</evidence>
<evidence type="ECO:0000256" key="3">
    <source>
        <dbReference type="ARBA" id="ARBA00022692"/>
    </source>
</evidence>
<feature type="transmembrane region" description="Helical" evidence="7">
    <location>
        <begin position="381"/>
        <end position="402"/>
    </location>
</feature>
<feature type="transmembrane region" description="Helical" evidence="7">
    <location>
        <begin position="503"/>
        <end position="525"/>
    </location>
</feature>
<feature type="transmembrane region" description="Helical" evidence="7">
    <location>
        <begin position="105"/>
        <end position="125"/>
    </location>
</feature>
<dbReference type="eggNOG" id="KOG0254">
    <property type="taxonomic scope" value="Eukaryota"/>
</dbReference>
<dbReference type="PANTHER" id="PTHR48022:SF2">
    <property type="entry name" value="PLASTIDIC GLUCOSE TRANSPORTER 4"/>
    <property type="match status" value="1"/>
</dbReference>
<feature type="transmembrane region" description="Helical" evidence="7">
    <location>
        <begin position="261"/>
        <end position="283"/>
    </location>
</feature>
<dbReference type="KEGG" id="nnu:104602907"/>
<dbReference type="InterPro" id="IPR036259">
    <property type="entry name" value="MFS_trans_sf"/>
</dbReference>
<evidence type="ECO:0000256" key="7">
    <source>
        <dbReference type="SAM" id="Phobius"/>
    </source>
</evidence>
<keyword evidence="5 7" id="KW-0472">Membrane</keyword>
<feature type="transmembrane region" description="Helical" evidence="7">
    <location>
        <begin position="477"/>
        <end position="497"/>
    </location>
</feature>
<dbReference type="CDD" id="cd17315">
    <property type="entry name" value="MFS_GLUT_like"/>
    <property type="match status" value="1"/>
</dbReference>
<organism evidence="9 10">
    <name type="scientific">Nelumbo nucifera</name>
    <name type="common">Sacred lotus</name>
    <dbReference type="NCBI Taxonomy" id="4432"/>
    <lineage>
        <taxon>Eukaryota</taxon>
        <taxon>Viridiplantae</taxon>
        <taxon>Streptophyta</taxon>
        <taxon>Embryophyta</taxon>
        <taxon>Tracheophyta</taxon>
        <taxon>Spermatophyta</taxon>
        <taxon>Magnoliopsida</taxon>
        <taxon>Proteales</taxon>
        <taxon>Nelumbonaceae</taxon>
        <taxon>Nelumbo</taxon>
    </lineage>
</organism>
<dbReference type="InterPro" id="IPR050360">
    <property type="entry name" value="MFS_Sugar_Transporters"/>
</dbReference>
<dbReference type="GO" id="GO:0016020">
    <property type="term" value="C:membrane"/>
    <property type="evidence" value="ECO:0000318"/>
    <property type="project" value="GO_Central"/>
</dbReference>
<feature type="transmembrane region" description="Helical" evidence="7">
    <location>
        <begin position="234"/>
        <end position="255"/>
    </location>
</feature>
<dbReference type="GeneID" id="104602907"/>
<feature type="transmembrane region" description="Helical" evidence="7">
    <location>
        <begin position="441"/>
        <end position="465"/>
    </location>
</feature>
<evidence type="ECO:0000256" key="1">
    <source>
        <dbReference type="ARBA" id="ARBA00004141"/>
    </source>
</evidence>
<name>A0A1U8AQT5_NELNU</name>
<sequence length="546" mass="57876">MQASAYAFKGSLGSEFQQRRVLSTFGGFGERRSSRRILRFPDRGFYCGSPLASVSVGAELSRARTKVQTISRSSAKARSVKAQASDGGLEDVVPTKPLGKYSGSVLPYVGFACLGAILFGYHLGVVNGALEYLSKDLGIAENTVLQGWVVSTLLAGATVGSFTGGSLADKFGRTRTFQLDAIPLAVGAFLCATAQSVQTMIIGRLLAGIGIGISSALVPLYISEISPTEIRGALGSVNQLFICVGILAALLAGLPLAGNPIWWRTMFGMAIVPSVLMALGMAFSPESPRWLFQQGKTSQAEMSIRTLFGKENVAEVMHDLRESGRGSTEPEAGWFDLFSSRYWKVVSVGLALFFFQQLAGINAVVYYSTSVFRSVGIASDVAASALVGAANVFGTAIASSLMDRQGRKGLLMASFSGMGLSMLLLSLSLNWNVLAPYSGTLAVLGTVLYVLSFSLGAGPVPALLLPEIFPSRIRAKAVAMSLGMHWISNFVIGLYFLSVVNKYGISSVYLGFATICVLAVLYIAANVVETKGRSLEEIERALNSAV</sequence>